<organism evidence="1 2">
    <name type="scientific">Arcobacter venerupis</name>
    <dbReference type="NCBI Taxonomy" id="1054033"/>
    <lineage>
        <taxon>Bacteria</taxon>
        <taxon>Pseudomonadati</taxon>
        <taxon>Campylobacterota</taxon>
        <taxon>Epsilonproteobacteria</taxon>
        <taxon>Campylobacterales</taxon>
        <taxon>Arcobacteraceae</taxon>
        <taxon>Arcobacter</taxon>
    </lineage>
</organism>
<evidence type="ECO:0000313" key="2">
    <source>
        <dbReference type="Proteomes" id="UP000503482"/>
    </source>
</evidence>
<protein>
    <submittedName>
        <fullName evidence="1">Uncharacterized protein</fullName>
    </submittedName>
</protein>
<sequence length="218" mass="25973">MVYFKEIEIYETGEKKVPNIIEIETDLSDIDVDVLLQNYFIMKYNRGTKLIQYEKEQLIGITLAFNKGIIDSRILKEFGFSKDSIENNVNMLRSYYKVKANRNLLTEIDKKYYLEIKDIIYLEKLTKFIKELEKAKIAKYSDEINNPIFSEIFSAIETFDSSILMHTKRQIYWDVDSYIHILLRHMKDYQVGIFKDKTPFPYKEKDLKLLIEQVLSSI</sequence>
<proteinExistence type="predicted"/>
<reference evidence="1 2" key="1">
    <citation type="submission" date="2020-05" db="EMBL/GenBank/DDBJ databases">
        <title>Complete genome sequencing of Campylobacter and Arcobacter type strains.</title>
        <authorList>
            <person name="Miller W.G."/>
            <person name="Yee E."/>
        </authorList>
    </citation>
    <scope>NUCLEOTIDE SEQUENCE [LARGE SCALE GENOMIC DNA]</scope>
    <source>
        <strain evidence="1 2">LMG 26156</strain>
    </source>
</reference>
<keyword evidence="2" id="KW-1185">Reference proteome</keyword>
<dbReference type="EMBL" id="CP053840">
    <property type="protein sequence ID" value="QKF67945.1"/>
    <property type="molecule type" value="Genomic_DNA"/>
</dbReference>
<dbReference type="Proteomes" id="UP000503482">
    <property type="component" value="Chromosome"/>
</dbReference>
<gene>
    <name evidence="1" type="ORF">AVENP_2428</name>
</gene>
<dbReference type="RefSeq" id="WP_128360251.1">
    <property type="nucleotide sequence ID" value="NZ_CP053840.1"/>
</dbReference>
<name>A0AAE7E4H8_9BACT</name>
<evidence type="ECO:0000313" key="1">
    <source>
        <dbReference type="EMBL" id="QKF67945.1"/>
    </source>
</evidence>
<dbReference type="AlphaFoldDB" id="A0AAE7E4H8"/>
<accession>A0AAE7E4H8</accession>
<dbReference type="KEGG" id="avp:AVENP_2428"/>